<dbReference type="CDD" id="cd20293">
    <property type="entry name" value="cupin_HutD_N"/>
    <property type="match status" value="1"/>
</dbReference>
<proteinExistence type="predicted"/>
<dbReference type="RefSeq" id="WP_212492209.1">
    <property type="nucleotide sequence ID" value="NZ_JAFCJH010000006.1"/>
</dbReference>
<dbReference type="Pfam" id="PF05962">
    <property type="entry name" value="HutD"/>
    <property type="match status" value="1"/>
</dbReference>
<dbReference type="PANTHER" id="PTHR37943">
    <property type="entry name" value="PROTEIN VES"/>
    <property type="match status" value="1"/>
</dbReference>
<comment type="caution">
    <text evidence="1">The sequence shown here is derived from an EMBL/GenBank/DDBJ whole genome shotgun (WGS) entry which is preliminary data.</text>
</comment>
<keyword evidence="2" id="KW-1185">Reference proteome</keyword>
<dbReference type="InterPro" id="IPR014710">
    <property type="entry name" value="RmlC-like_jellyroll"/>
</dbReference>
<accession>A0ABS5FEP6</accession>
<organism evidence="1 2">
    <name type="scientific">Bradyrhizobium jicamae</name>
    <dbReference type="NCBI Taxonomy" id="280332"/>
    <lineage>
        <taxon>Bacteria</taxon>
        <taxon>Pseudomonadati</taxon>
        <taxon>Pseudomonadota</taxon>
        <taxon>Alphaproteobacteria</taxon>
        <taxon>Hyphomicrobiales</taxon>
        <taxon>Nitrobacteraceae</taxon>
        <taxon>Bradyrhizobium</taxon>
    </lineage>
</organism>
<dbReference type="InterPro" id="IPR011051">
    <property type="entry name" value="RmlC_Cupin_sf"/>
</dbReference>
<dbReference type="PANTHER" id="PTHR37943:SF1">
    <property type="entry name" value="PROTEIN VES"/>
    <property type="match status" value="1"/>
</dbReference>
<dbReference type="InterPro" id="IPR010282">
    <property type="entry name" value="Uncharacterised_HutD/Ves"/>
</dbReference>
<protein>
    <submittedName>
        <fullName evidence="1">HutD family protein</fullName>
    </submittedName>
</protein>
<gene>
    <name evidence="1" type="ORF">JQ615_07695</name>
</gene>
<dbReference type="Proteomes" id="UP001315278">
    <property type="component" value="Unassembled WGS sequence"/>
</dbReference>
<evidence type="ECO:0000313" key="1">
    <source>
        <dbReference type="EMBL" id="MBR0795266.1"/>
    </source>
</evidence>
<dbReference type="Gene3D" id="2.60.120.10">
    <property type="entry name" value="Jelly Rolls"/>
    <property type="match status" value="1"/>
</dbReference>
<name>A0ABS5FEP6_9BRAD</name>
<dbReference type="SUPFAM" id="SSF51182">
    <property type="entry name" value="RmlC-like cupins"/>
    <property type="match status" value="1"/>
</dbReference>
<sequence>MKIVRAGECKTTAWKNGGGSTTEIAAAPAGASLDNFDWRVSMARVASDGPFSEFAGIDRTLAVVNGSALSLTIGKAAPIVLDRHSDPISFAGDTATSARLAAGEITDLNVMTRRGRFTHRLLRIRESRQCDFDDHDIALVLACCGKLELTFLQESVTLIEGDAAILTPAGNAAFQVAPELPADGCVVLLRECRSQAG</sequence>
<evidence type="ECO:0000313" key="2">
    <source>
        <dbReference type="Proteomes" id="UP001315278"/>
    </source>
</evidence>
<reference evidence="2" key="1">
    <citation type="journal article" date="2021" name="ISME J.">
        <title>Evolutionary origin and ecological implication of a unique nif island in free-living Bradyrhizobium lineages.</title>
        <authorList>
            <person name="Tao J."/>
        </authorList>
    </citation>
    <scope>NUCLEOTIDE SEQUENCE [LARGE SCALE GENOMIC DNA]</scope>
    <source>
        <strain evidence="2">SZCCT0434</strain>
    </source>
</reference>
<dbReference type="EMBL" id="JAFCJH010000006">
    <property type="protein sequence ID" value="MBR0795266.1"/>
    <property type="molecule type" value="Genomic_DNA"/>
</dbReference>